<evidence type="ECO:0000256" key="3">
    <source>
        <dbReference type="ARBA" id="ARBA00022692"/>
    </source>
</evidence>
<gene>
    <name evidence="14" type="ORF">BAR1_00220</name>
</gene>
<comment type="subcellular location">
    <subcellularLocation>
        <location evidence="1">Membrane</location>
        <topology evidence="1">Multi-pass membrane protein</topology>
    </subcellularLocation>
</comment>
<keyword evidence="7" id="KW-0675">Receptor</keyword>
<feature type="chain" id="PRO_5016931423" evidence="11">
    <location>
        <begin position="21"/>
        <end position="351"/>
    </location>
</feature>
<evidence type="ECO:0000256" key="6">
    <source>
        <dbReference type="ARBA" id="ARBA00023136"/>
    </source>
</evidence>
<dbReference type="KEGG" id="pamo:BAR1_00220"/>
<dbReference type="Pfam" id="PF00497">
    <property type="entry name" value="SBP_bac_3"/>
    <property type="match status" value="1"/>
</dbReference>
<dbReference type="CDD" id="cd00997">
    <property type="entry name" value="PBP2_GluR0"/>
    <property type="match status" value="1"/>
</dbReference>
<reference evidence="14 15" key="1">
    <citation type="submission" date="2018-09" db="EMBL/GenBank/DDBJ databases">
        <title>Profundibacter amoris BAR1 gen. nov., sp. nov., a new member of the Roseobacter clade isolated at Lokis Castle Vent Field on the Arctic Mid-Oceanic Ridge.</title>
        <authorList>
            <person name="Le Moine Bauer S."/>
            <person name="Sjoeberg A.G."/>
            <person name="L'Haridon S."/>
            <person name="Stokke R."/>
            <person name="Roalkvam I."/>
            <person name="Steen I.H."/>
            <person name="Dahle H."/>
        </authorList>
    </citation>
    <scope>NUCLEOTIDE SEQUENCE [LARGE SCALE GENOMIC DNA]</scope>
    <source>
        <strain evidence="14 15">BAR1</strain>
    </source>
</reference>
<evidence type="ECO:0000256" key="9">
    <source>
        <dbReference type="ARBA" id="ARBA00023303"/>
    </source>
</evidence>
<evidence type="ECO:0000256" key="4">
    <source>
        <dbReference type="ARBA" id="ARBA00022989"/>
    </source>
</evidence>
<keyword evidence="4 10" id="KW-1133">Transmembrane helix</keyword>
<evidence type="ECO:0000259" key="12">
    <source>
        <dbReference type="SMART" id="SM00062"/>
    </source>
</evidence>
<keyword evidence="3 10" id="KW-0812">Transmembrane</keyword>
<evidence type="ECO:0000256" key="8">
    <source>
        <dbReference type="ARBA" id="ARBA00023180"/>
    </source>
</evidence>
<dbReference type="GO" id="GO:0015276">
    <property type="term" value="F:ligand-gated monoatomic ion channel activity"/>
    <property type="evidence" value="ECO:0007669"/>
    <property type="project" value="InterPro"/>
</dbReference>
<protein>
    <submittedName>
        <fullName evidence="14">Glutamine ABC transporter substrate-binding protein</fullName>
    </submittedName>
</protein>
<dbReference type="SMART" id="SM00079">
    <property type="entry name" value="PBPe"/>
    <property type="match status" value="1"/>
</dbReference>
<evidence type="ECO:0000256" key="1">
    <source>
        <dbReference type="ARBA" id="ARBA00004141"/>
    </source>
</evidence>
<keyword evidence="11" id="KW-0732">Signal</keyword>
<dbReference type="Gene3D" id="3.40.190.10">
    <property type="entry name" value="Periplasmic binding protein-like II"/>
    <property type="match status" value="3"/>
</dbReference>
<dbReference type="Gene3D" id="1.10.287.70">
    <property type="match status" value="1"/>
</dbReference>
<dbReference type="Pfam" id="PF00060">
    <property type="entry name" value="Lig_chan"/>
    <property type="match status" value="1"/>
</dbReference>
<keyword evidence="9" id="KW-0407">Ion channel</keyword>
<keyword evidence="5" id="KW-0406">Ion transport</keyword>
<dbReference type="AlphaFoldDB" id="A0A347UCB7"/>
<sequence length="351" mass="39126">MRILLILAFLASVIPTFASAQELRVATVTRPPFSMEKDGESIGFSIDLWKALMIDMRRNSQVIRADTFPEMLNMVEKGQADAAIANISITAKRESRFDFTHPIFEGGLQIMVHSDANNAPSIWSALWSKELLMAIAMSFVALLGGGMVMWFFERKKQDYFNLPPHRALFPAFWWALNLVVNGGFEERVPRSVFGRLFGVLLVVSSLFIVSVVVAKITATLTIAGIQNSVNSVNDLQKKSVGTTVGSTASAYLDTREVRHRTYGDLDTLLAAFESRDLDAVVFDAPILSYYVNTEGMGKAELVGPVFLRENYGIILPPESPLAEPINQSLLRLREDGTYSKIYRKWFGVSDR</sequence>
<feature type="domain" description="Solute-binding protein family 3/N-terminal" evidence="12">
    <location>
        <begin position="22"/>
        <end position="349"/>
    </location>
</feature>
<organism evidence="14 15">
    <name type="scientific">Profundibacter amoris</name>
    <dbReference type="NCBI Taxonomy" id="2171755"/>
    <lineage>
        <taxon>Bacteria</taxon>
        <taxon>Pseudomonadati</taxon>
        <taxon>Pseudomonadota</taxon>
        <taxon>Alphaproteobacteria</taxon>
        <taxon>Rhodobacterales</taxon>
        <taxon>Paracoccaceae</taxon>
        <taxon>Profundibacter</taxon>
    </lineage>
</organism>
<evidence type="ECO:0000313" key="15">
    <source>
        <dbReference type="Proteomes" id="UP000261704"/>
    </source>
</evidence>
<evidence type="ECO:0000259" key="13">
    <source>
        <dbReference type="SMART" id="SM00079"/>
    </source>
</evidence>
<name>A0A347UCB7_9RHOB</name>
<feature type="transmembrane region" description="Helical" evidence="10">
    <location>
        <begin position="196"/>
        <end position="218"/>
    </location>
</feature>
<feature type="transmembrane region" description="Helical" evidence="10">
    <location>
        <begin position="131"/>
        <end position="152"/>
    </location>
</feature>
<feature type="domain" description="Ionotropic glutamate receptor C-terminal" evidence="13">
    <location>
        <begin position="22"/>
        <end position="348"/>
    </location>
</feature>
<keyword evidence="6 10" id="KW-0472">Membrane</keyword>
<dbReference type="Proteomes" id="UP000261704">
    <property type="component" value="Chromosome"/>
</dbReference>
<accession>A0A347UCB7</accession>
<keyword evidence="2" id="KW-0813">Transport</keyword>
<evidence type="ECO:0000256" key="10">
    <source>
        <dbReference type="SAM" id="Phobius"/>
    </source>
</evidence>
<dbReference type="PANTHER" id="PTHR18966">
    <property type="entry name" value="IONOTROPIC GLUTAMATE RECEPTOR"/>
    <property type="match status" value="1"/>
</dbReference>
<feature type="transmembrane region" description="Helical" evidence="10">
    <location>
        <begin position="164"/>
        <end position="184"/>
    </location>
</feature>
<dbReference type="OrthoDB" id="9768183at2"/>
<keyword evidence="15" id="KW-1185">Reference proteome</keyword>
<proteinExistence type="predicted"/>
<evidence type="ECO:0000313" key="14">
    <source>
        <dbReference type="EMBL" id="AXX96495.1"/>
    </source>
</evidence>
<dbReference type="SMART" id="SM00062">
    <property type="entry name" value="PBPb"/>
    <property type="match status" value="1"/>
</dbReference>
<evidence type="ECO:0000256" key="2">
    <source>
        <dbReference type="ARBA" id="ARBA00022448"/>
    </source>
</evidence>
<dbReference type="InterPro" id="IPR001638">
    <property type="entry name" value="Solute-binding_3/MltF_N"/>
</dbReference>
<dbReference type="InterPro" id="IPR015683">
    <property type="entry name" value="Ionotropic_Glu_rcpt"/>
</dbReference>
<dbReference type="RefSeq" id="WP_118941153.1">
    <property type="nucleotide sequence ID" value="NZ_CP032125.1"/>
</dbReference>
<evidence type="ECO:0000256" key="5">
    <source>
        <dbReference type="ARBA" id="ARBA00023065"/>
    </source>
</evidence>
<evidence type="ECO:0000256" key="11">
    <source>
        <dbReference type="SAM" id="SignalP"/>
    </source>
</evidence>
<evidence type="ECO:0000256" key="7">
    <source>
        <dbReference type="ARBA" id="ARBA00023170"/>
    </source>
</evidence>
<feature type="signal peptide" evidence="11">
    <location>
        <begin position="1"/>
        <end position="20"/>
    </location>
</feature>
<dbReference type="InterPro" id="IPR001320">
    <property type="entry name" value="Iontro_rcpt_C"/>
</dbReference>
<dbReference type="SUPFAM" id="SSF53850">
    <property type="entry name" value="Periplasmic binding protein-like II"/>
    <property type="match status" value="1"/>
</dbReference>
<keyword evidence="8" id="KW-0325">Glycoprotein</keyword>
<dbReference type="SUPFAM" id="SSF81324">
    <property type="entry name" value="Voltage-gated potassium channels"/>
    <property type="match status" value="1"/>
</dbReference>
<dbReference type="GO" id="GO:0016020">
    <property type="term" value="C:membrane"/>
    <property type="evidence" value="ECO:0007669"/>
    <property type="project" value="UniProtKB-SubCell"/>
</dbReference>
<dbReference type="EMBL" id="CP032125">
    <property type="protein sequence ID" value="AXX96495.1"/>
    <property type="molecule type" value="Genomic_DNA"/>
</dbReference>